<evidence type="ECO:0000256" key="3">
    <source>
        <dbReference type="ARBA" id="ARBA00022692"/>
    </source>
</evidence>
<keyword evidence="5 6" id="KW-0472">Membrane</keyword>
<gene>
    <name evidence="8" type="ORF">AMTR_s00009p00175310</name>
</gene>
<dbReference type="Proteomes" id="UP000017836">
    <property type="component" value="Unassembled WGS sequence"/>
</dbReference>
<dbReference type="GO" id="GO:0022857">
    <property type="term" value="F:transmembrane transporter activity"/>
    <property type="evidence" value="ECO:0007669"/>
    <property type="project" value="InterPro"/>
</dbReference>
<dbReference type="PANTHER" id="PTHR31218">
    <property type="entry name" value="WAT1-RELATED PROTEIN"/>
    <property type="match status" value="1"/>
</dbReference>
<feature type="transmembrane region" description="Helical" evidence="6">
    <location>
        <begin position="136"/>
        <end position="156"/>
    </location>
</feature>
<dbReference type="Pfam" id="PF00892">
    <property type="entry name" value="EamA"/>
    <property type="match status" value="2"/>
</dbReference>
<protein>
    <recommendedName>
        <fullName evidence="6">WAT1-related protein</fullName>
    </recommendedName>
</protein>
<feature type="transmembrane region" description="Helical" evidence="6">
    <location>
        <begin position="12"/>
        <end position="31"/>
    </location>
</feature>
<dbReference type="eggNOG" id="ENOG502QRZQ">
    <property type="taxonomic scope" value="Eukaryota"/>
</dbReference>
<keyword evidence="4 6" id="KW-1133">Transmembrane helix</keyword>
<keyword evidence="3 6" id="KW-0812">Transmembrane</keyword>
<dbReference type="InterPro" id="IPR000620">
    <property type="entry name" value="EamA_dom"/>
</dbReference>
<feature type="domain" description="EamA" evidence="7">
    <location>
        <begin position="182"/>
        <end position="320"/>
    </location>
</feature>
<dbReference type="KEGG" id="atr:18422954"/>
<dbReference type="OrthoDB" id="1728340at2759"/>
<reference evidence="9" key="1">
    <citation type="journal article" date="2013" name="Science">
        <title>The Amborella genome and the evolution of flowering plants.</title>
        <authorList>
            <consortium name="Amborella Genome Project"/>
        </authorList>
    </citation>
    <scope>NUCLEOTIDE SEQUENCE [LARGE SCALE GENOMIC DNA]</scope>
</reference>
<dbReference type="Gramene" id="ERM94917">
    <property type="protein sequence ID" value="ERM94917"/>
    <property type="gene ID" value="AMTR_s00009p00175310"/>
</dbReference>
<evidence type="ECO:0000256" key="1">
    <source>
        <dbReference type="ARBA" id="ARBA00004141"/>
    </source>
</evidence>
<dbReference type="OMA" id="QHKPEDW"/>
<dbReference type="InterPro" id="IPR030184">
    <property type="entry name" value="WAT1-related"/>
</dbReference>
<feature type="transmembrane region" description="Helical" evidence="6">
    <location>
        <begin position="248"/>
        <end position="269"/>
    </location>
</feature>
<feature type="transmembrane region" description="Helical" evidence="6">
    <location>
        <begin position="104"/>
        <end position="124"/>
    </location>
</feature>
<evidence type="ECO:0000256" key="5">
    <source>
        <dbReference type="ARBA" id="ARBA00023136"/>
    </source>
</evidence>
<evidence type="ECO:0000256" key="2">
    <source>
        <dbReference type="ARBA" id="ARBA00007635"/>
    </source>
</evidence>
<name>W1NGJ6_AMBTC</name>
<feature type="transmembrane region" description="Helical" evidence="6">
    <location>
        <begin position="212"/>
        <end position="233"/>
    </location>
</feature>
<comment type="subcellular location">
    <subcellularLocation>
        <location evidence="1 6">Membrane</location>
        <topology evidence="1 6">Multi-pass membrane protein</topology>
    </subcellularLocation>
</comment>
<organism evidence="8 9">
    <name type="scientific">Amborella trichopoda</name>
    <dbReference type="NCBI Taxonomy" id="13333"/>
    <lineage>
        <taxon>Eukaryota</taxon>
        <taxon>Viridiplantae</taxon>
        <taxon>Streptophyta</taxon>
        <taxon>Embryophyta</taxon>
        <taxon>Tracheophyta</taxon>
        <taxon>Spermatophyta</taxon>
        <taxon>Magnoliopsida</taxon>
        <taxon>Amborellales</taxon>
        <taxon>Amborellaceae</taxon>
        <taxon>Amborella</taxon>
    </lineage>
</organism>
<keyword evidence="9" id="KW-1185">Reference proteome</keyword>
<dbReference type="EMBL" id="KI397501">
    <property type="protein sequence ID" value="ERM94917.1"/>
    <property type="molecule type" value="Genomic_DNA"/>
</dbReference>
<comment type="similarity">
    <text evidence="2 6">Belongs to the drug/metabolite transporter (DMT) superfamily. Plant drug/metabolite exporter (P-DME) (TC 2.A.7.4) family.</text>
</comment>
<evidence type="ECO:0000256" key="6">
    <source>
        <dbReference type="RuleBase" id="RU363077"/>
    </source>
</evidence>
<dbReference type="GO" id="GO:0005886">
    <property type="term" value="C:plasma membrane"/>
    <property type="evidence" value="ECO:0000318"/>
    <property type="project" value="GO_Central"/>
</dbReference>
<feature type="transmembrane region" description="Helical" evidence="6">
    <location>
        <begin position="276"/>
        <end position="296"/>
    </location>
</feature>
<dbReference type="SUPFAM" id="SSF103481">
    <property type="entry name" value="Multidrug resistance efflux transporter EmrE"/>
    <property type="match status" value="2"/>
</dbReference>
<accession>W1NGJ6</accession>
<evidence type="ECO:0000259" key="7">
    <source>
        <dbReference type="Pfam" id="PF00892"/>
    </source>
</evidence>
<evidence type="ECO:0000256" key="4">
    <source>
        <dbReference type="ARBA" id="ARBA00022989"/>
    </source>
</evidence>
<feature type="transmembrane region" description="Helical" evidence="6">
    <location>
        <begin position="43"/>
        <end position="63"/>
    </location>
</feature>
<dbReference type="HOGENOM" id="CLU_025359_1_1_1"/>
<feature type="domain" description="EamA" evidence="7">
    <location>
        <begin position="14"/>
        <end position="142"/>
    </location>
</feature>
<proteinExistence type="inferred from homology"/>
<dbReference type="InterPro" id="IPR037185">
    <property type="entry name" value="EmrE-like"/>
</dbReference>
<feature type="transmembrane region" description="Helical" evidence="6">
    <location>
        <begin position="75"/>
        <end position="98"/>
    </location>
</feature>
<feature type="transmembrane region" description="Helical" evidence="6">
    <location>
        <begin position="180"/>
        <end position="200"/>
    </location>
</feature>
<sequence length="351" mass="39450">MSSVCGIYKRFEAHLLMIIAQFGYTFLYFITEASFNHGMNVQVYVTYRHFVGGLVMWPLAYFLERKSRPKLTFALFFEIFVLSLLGVSLTLNMYFASLRYTSPTFLASMVNTIASMTFIIAVVIRIEKLDVKSLHGIAKMVGTLVSLAGVTVMTSYKGPRVRNLWNALIHIQGNTIHEDWVKGSLLTVASCITWSIWYIMQASTLKRYPAQLSLTTWMSLLGGLQSAVFAAIVERDPKAWTVGFNIDMWSIIYAGVVCSGVIIFIQLWCTKEKGPVFVTMFNPLSTVFVAILAYSVFGEKLYVGSVLGGVMVIIGLYLVLWGKEADQTTSDMPSQECQERKEDNLKEVLQV</sequence>
<evidence type="ECO:0000313" key="9">
    <source>
        <dbReference type="Proteomes" id="UP000017836"/>
    </source>
</evidence>
<feature type="transmembrane region" description="Helical" evidence="6">
    <location>
        <begin position="302"/>
        <end position="322"/>
    </location>
</feature>
<dbReference type="AlphaFoldDB" id="W1NGJ6"/>
<evidence type="ECO:0000313" key="8">
    <source>
        <dbReference type="EMBL" id="ERM94917.1"/>
    </source>
</evidence>